<reference evidence="1 2" key="1">
    <citation type="submission" date="2021-12" db="EMBL/GenBank/DDBJ databases">
        <title>Genome seq of P8.</title>
        <authorList>
            <person name="Seo T."/>
        </authorList>
    </citation>
    <scope>NUCLEOTIDE SEQUENCE [LARGE SCALE GENOMIC DNA]</scope>
    <source>
        <strain evidence="1 2">P8</strain>
    </source>
</reference>
<dbReference type="Proteomes" id="UP001200741">
    <property type="component" value="Unassembled WGS sequence"/>
</dbReference>
<organism evidence="1 2">
    <name type="scientific">Pelomonas cellulosilytica</name>
    <dbReference type="NCBI Taxonomy" id="2906762"/>
    <lineage>
        <taxon>Bacteria</taxon>
        <taxon>Pseudomonadati</taxon>
        <taxon>Pseudomonadota</taxon>
        <taxon>Betaproteobacteria</taxon>
        <taxon>Burkholderiales</taxon>
        <taxon>Sphaerotilaceae</taxon>
        <taxon>Roseateles</taxon>
    </lineage>
</organism>
<evidence type="ECO:0000313" key="2">
    <source>
        <dbReference type="Proteomes" id="UP001200741"/>
    </source>
</evidence>
<evidence type="ECO:0000313" key="1">
    <source>
        <dbReference type="EMBL" id="MCE4555652.1"/>
    </source>
</evidence>
<sequence length="265" mass="28264">MPVVVLAAAWIGAPLRAQSAERLPALNSYAQPPFTLTDDRAGGLAARLLAQLNDELAPALAFQLEAVPRRRLEMALDGGAFRGLALFLAPEFLPPAVLGKGERWSAPVMVDENLIVTVRPLDVPSLDALRGLRLGGIVGHVYRVLGPRIEAGEIERDDAIDHVANLRKLCLNRVDFVVISRSELAGTAPLAGCARPLRFTPFPQPQVIVRRVLVRMADERTAQATVDAVGRAACSERWRAALAVYGLSTAGCTARPAGRGSDSGG</sequence>
<gene>
    <name evidence="1" type="ORF">LXT13_14695</name>
</gene>
<dbReference type="EMBL" id="JAJTWU010000005">
    <property type="protein sequence ID" value="MCE4555652.1"/>
    <property type="molecule type" value="Genomic_DNA"/>
</dbReference>
<comment type="caution">
    <text evidence="1">The sequence shown here is derived from an EMBL/GenBank/DDBJ whole genome shotgun (WGS) entry which is preliminary data.</text>
</comment>
<dbReference type="SUPFAM" id="SSF53850">
    <property type="entry name" value="Periplasmic binding protein-like II"/>
    <property type="match status" value="1"/>
</dbReference>
<keyword evidence="2" id="KW-1185">Reference proteome</keyword>
<dbReference type="RefSeq" id="WP_233372689.1">
    <property type="nucleotide sequence ID" value="NZ_JAJTWU010000005.1"/>
</dbReference>
<evidence type="ECO:0008006" key="3">
    <source>
        <dbReference type="Google" id="ProtNLM"/>
    </source>
</evidence>
<protein>
    <recommendedName>
        <fullName evidence="3">Solute-binding protein family 3/N-terminal domain-containing protein</fullName>
    </recommendedName>
</protein>
<name>A0ABS8XV69_9BURK</name>
<accession>A0ABS8XV69</accession>
<proteinExistence type="predicted"/>